<proteinExistence type="predicted"/>
<sequence>MTQILATLTTHGTDQDGEDLTWLGMVSDRIARTALELQDLEGAVMPVSTAAACALDAAGATLALAHRRSSPRPPACLRGRRNPLGQRGPCPAQRQYRGARRGLAVVHKTAGGMATSASPGHRSWAAGTAVPGSAHPVGQPVGGGRQTAHVTTDRPGERKALDLAWVTSMGGPLIVVPVSALPYWGGCTEDGMITGDGDQPDHYDRACDVDALAGVIALHSPVEASVLVLGDEPATTCYLPHRLAFMRWLAADSDAELLEVTEAALNDPATPWVECGVWETDGPAVLTDAVEAGRCLNVPYPGGGGLPAQAPVSLPAGRWKVRAFNRTADFPWVSVVQLLPETDDQLRRLGSDEGGASSNA</sequence>
<organism evidence="2 3">
    <name type="scientific">Streptacidiphilus monticola</name>
    <dbReference type="NCBI Taxonomy" id="2161674"/>
    <lineage>
        <taxon>Bacteria</taxon>
        <taxon>Bacillati</taxon>
        <taxon>Actinomycetota</taxon>
        <taxon>Actinomycetes</taxon>
        <taxon>Kitasatosporales</taxon>
        <taxon>Streptomycetaceae</taxon>
        <taxon>Streptacidiphilus</taxon>
    </lineage>
</organism>
<evidence type="ECO:0000313" key="2">
    <source>
        <dbReference type="EMBL" id="MFC5911391.1"/>
    </source>
</evidence>
<dbReference type="RefSeq" id="WP_380590268.1">
    <property type="nucleotide sequence ID" value="NZ_JBHSQJ010000161.1"/>
</dbReference>
<dbReference type="Proteomes" id="UP001596174">
    <property type="component" value="Unassembled WGS sequence"/>
</dbReference>
<protein>
    <submittedName>
        <fullName evidence="2">Imm21 family immunity protein</fullName>
    </submittedName>
</protein>
<comment type="caution">
    <text evidence="2">The sequence shown here is derived from an EMBL/GenBank/DDBJ whole genome shotgun (WGS) entry which is preliminary data.</text>
</comment>
<gene>
    <name evidence="2" type="ORF">ACFP3V_29830</name>
</gene>
<dbReference type="InterPro" id="IPR028961">
    <property type="entry name" value="Imm21"/>
</dbReference>
<dbReference type="EMBL" id="JBHSQJ010000161">
    <property type="protein sequence ID" value="MFC5911391.1"/>
    <property type="molecule type" value="Genomic_DNA"/>
</dbReference>
<keyword evidence="3" id="KW-1185">Reference proteome</keyword>
<evidence type="ECO:0000313" key="3">
    <source>
        <dbReference type="Proteomes" id="UP001596174"/>
    </source>
</evidence>
<feature type="region of interest" description="Disordered" evidence="1">
    <location>
        <begin position="65"/>
        <end position="97"/>
    </location>
</feature>
<dbReference type="Pfam" id="PF15589">
    <property type="entry name" value="Imm21"/>
    <property type="match status" value="1"/>
</dbReference>
<reference evidence="3" key="1">
    <citation type="journal article" date="2019" name="Int. J. Syst. Evol. Microbiol.">
        <title>The Global Catalogue of Microorganisms (GCM) 10K type strain sequencing project: providing services to taxonomists for standard genome sequencing and annotation.</title>
        <authorList>
            <consortium name="The Broad Institute Genomics Platform"/>
            <consortium name="The Broad Institute Genome Sequencing Center for Infectious Disease"/>
            <person name="Wu L."/>
            <person name="Ma J."/>
        </authorList>
    </citation>
    <scope>NUCLEOTIDE SEQUENCE [LARGE SCALE GENOMIC DNA]</scope>
    <source>
        <strain evidence="3">JCM 4816</strain>
    </source>
</reference>
<name>A0ABW1GD59_9ACTN</name>
<evidence type="ECO:0000256" key="1">
    <source>
        <dbReference type="SAM" id="MobiDB-lite"/>
    </source>
</evidence>
<accession>A0ABW1GD59</accession>
<feature type="region of interest" description="Disordered" evidence="1">
    <location>
        <begin position="136"/>
        <end position="155"/>
    </location>
</feature>